<feature type="transmembrane region" description="Helical" evidence="1">
    <location>
        <begin position="48"/>
        <end position="68"/>
    </location>
</feature>
<accession>A0A1F6VNP0</accession>
<name>A0A1F6VNP0_9BACT</name>
<dbReference type="EMBL" id="MFTY01000020">
    <property type="protein sequence ID" value="OGI71065.1"/>
    <property type="molecule type" value="Genomic_DNA"/>
</dbReference>
<protein>
    <submittedName>
        <fullName evidence="2">Uncharacterized protein</fullName>
    </submittedName>
</protein>
<evidence type="ECO:0000256" key="1">
    <source>
        <dbReference type="SAM" id="Phobius"/>
    </source>
</evidence>
<gene>
    <name evidence="2" type="ORF">A3B84_02895</name>
</gene>
<sequence>MYTSGTLNQNPLIENTFLGSKFLSPEYLFNQGSEFFKYIFTEKTLTGFYIFLSVLAIFFIAVIVYTTIRMFEIRAKERAHLKHEIEEYAHNQALKEKKSQEEGVFKNERWKKVLNYLFSINENDWKLAIIEADSMLFDLLAQLGFKGENLGDKLKEANQDNFRSLSSAWEVHNIRNKIAHEGSSFELSLHEAKRVIALYEQIFQEFAYI</sequence>
<evidence type="ECO:0000313" key="2">
    <source>
        <dbReference type="EMBL" id="OGI71065.1"/>
    </source>
</evidence>
<reference evidence="2 3" key="1">
    <citation type="journal article" date="2016" name="Nat. Commun.">
        <title>Thousands of microbial genomes shed light on interconnected biogeochemical processes in an aquifer system.</title>
        <authorList>
            <person name="Anantharaman K."/>
            <person name="Brown C.T."/>
            <person name="Hug L.A."/>
            <person name="Sharon I."/>
            <person name="Castelle C.J."/>
            <person name="Probst A.J."/>
            <person name="Thomas B.C."/>
            <person name="Singh A."/>
            <person name="Wilkins M.J."/>
            <person name="Karaoz U."/>
            <person name="Brodie E.L."/>
            <person name="Williams K.H."/>
            <person name="Hubbard S.S."/>
            <person name="Banfield J.F."/>
        </authorList>
    </citation>
    <scope>NUCLEOTIDE SEQUENCE [LARGE SCALE GENOMIC DNA]</scope>
</reference>
<proteinExistence type="predicted"/>
<keyword evidence="1" id="KW-0812">Transmembrane</keyword>
<keyword evidence="1" id="KW-1133">Transmembrane helix</keyword>
<dbReference type="STRING" id="1801748.A3B84_02895"/>
<evidence type="ECO:0000313" key="3">
    <source>
        <dbReference type="Proteomes" id="UP000177112"/>
    </source>
</evidence>
<keyword evidence="1" id="KW-0472">Membrane</keyword>
<comment type="caution">
    <text evidence="2">The sequence shown here is derived from an EMBL/GenBank/DDBJ whole genome shotgun (WGS) entry which is preliminary data.</text>
</comment>
<organism evidence="2 3">
    <name type="scientific">Candidatus Nomurabacteria bacterium RIFCSPHIGHO2_02_FULL_35_13</name>
    <dbReference type="NCBI Taxonomy" id="1801748"/>
    <lineage>
        <taxon>Bacteria</taxon>
        <taxon>Candidatus Nomuraibacteriota</taxon>
    </lineage>
</organism>
<dbReference type="AlphaFoldDB" id="A0A1F6VNP0"/>
<dbReference type="Proteomes" id="UP000177112">
    <property type="component" value="Unassembled WGS sequence"/>
</dbReference>